<dbReference type="EMBL" id="BAABIS010000001">
    <property type="protein sequence ID" value="GAA4838131.1"/>
    <property type="molecule type" value="Genomic_DNA"/>
</dbReference>
<feature type="compositionally biased region" description="Polar residues" evidence="1">
    <location>
        <begin position="14"/>
        <end position="26"/>
    </location>
</feature>
<reference evidence="3" key="1">
    <citation type="journal article" date="2019" name="Int. J. Syst. Evol. Microbiol.">
        <title>The Global Catalogue of Microorganisms (GCM) 10K type strain sequencing project: providing services to taxonomists for standard genome sequencing and annotation.</title>
        <authorList>
            <consortium name="The Broad Institute Genomics Platform"/>
            <consortium name="The Broad Institute Genome Sequencing Center for Infectious Disease"/>
            <person name="Wu L."/>
            <person name="Ma J."/>
        </authorList>
    </citation>
    <scope>NUCLEOTIDE SEQUENCE [LARGE SCALE GENOMIC DNA]</scope>
    <source>
        <strain evidence="3">JCM 13006</strain>
    </source>
</reference>
<organism evidence="2 3">
    <name type="scientific">Kitasatospora terrestris</name>
    <dbReference type="NCBI Taxonomy" id="258051"/>
    <lineage>
        <taxon>Bacteria</taxon>
        <taxon>Bacillati</taxon>
        <taxon>Actinomycetota</taxon>
        <taxon>Actinomycetes</taxon>
        <taxon>Kitasatosporales</taxon>
        <taxon>Streptomycetaceae</taxon>
        <taxon>Kitasatospora</taxon>
    </lineage>
</organism>
<sequence length="72" mass="7267">MQGAAVGAGECTDSRSAPTGWTSRGTAPSDPVPQNAAQPGPDPQVGQADTSHTDSGKKGEKDGKPPRKGPKR</sequence>
<comment type="caution">
    <text evidence="2">The sequence shown here is derived from an EMBL/GenBank/DDBJ whole genome shotgun (WGS) entry which is preliminary data.</text>
</comment>
<feature type="region of interest" description="Disordered" evidence="1">
    <location>
        <begin position="1"/>
        <end position="72"/>
    </location>
</feature>
<feature type="compositionally biased region" description="Basic and acidic residues" evidence="1">
    <location>
        <begin position="51"/>
        <end position="65"/>
    </location>
</feature>
<dbReference type="Proteomes" id="UP001501752">
    <property type="component" value="Unassembled WGS sequence"/>
</dbReference>
<name>A0ABP9DDN8_9ACTN</name>
<gene>
    <name evidence="2" type="ORF">GCM10023235_11570</name>
</gene>
<proteinExistence type="predicted"/>
<keyword evidence="3" id="KW-1185">Reference proteome</keyword>
<protein>
    <submittedName>
        <fullName evidence="2">Uncharacterized protein</fullName>
    </submittedName>
</protein>
<accession>A0ABP9DDN8</accession>
<evidence type="ECO:0000256" key="1">
    <source>
        <dbReference type="SAM" id="MobiDB-lite"/>
    </source>
</evidence>
<evidence type="ECO:0000313" key="3">
    <source>
        <dbReference type="Proteomes" id="UP001501752"/>
    </source>
</evidence>
<evidence type="ECO:0000313" key="2">
    <source>
        <dbReference type="EMBL" id="GAA4838131.1"/>
    </source>
</evidence>